<dbReference type="InterPro" id="IPR021533">
    <property type="entry name" value="PepSY-like"/>
</dbReference>
<organism evidence="2 3">
    <name type="scientific">Sphingobacterium wenxiniae</name>
    <dbReference type="NCBI Taxonomy" id="683125"/>
    <lineage>
        <taxon>Bacteria</taxon>
        <taxon>Pseudomonadati</taxon>
        <taxon>Bacteroidota</taxon>
        <taxon>Sphingobacteriia</taxon>
        <taxon>Sphingobacteriales</taxon>
        <taxon>Sphingobacteriaceae</taxon>
        <taxon>Sphingobacterium</taxon>
    </lineage>
</organism>
<keyword evidence="3" id="KW-1185">Reference proteome</keyword>
<reference evidence="2 3" key="1">
    <citation type="submission" date="2016-10" db="EMBL/GenBank/DDBJ databases">
        <authorList>
            <person name="de Groot N.N."/>
        </authorList>
    </citation>
    <scope>NUCLEOTIDE SEQUENCE [LARGE SCALE GENOMIC DNA]</scope>
    <source>
        <strain evidence="2 3">DSM 22789</strain>
    </source>
</reference>
<dbReference type="EMBL" id="FOZZ01000005">
    <property type="protein sequence ID" value="SFS83332.1"/>
    <property type="molecule type" value="Genomic_DNA"/>
</dbReference>
<evidence type="ECO:0000313" key="2">
    <source>
        <dbReference type="EMBL" id="SFS83332.1"/>
    </source>
</evidence>
<dbReference type="SUPFAM" id="SSF160574">
    <property type="entry name" value="BT0923-like"/>
    <property type="match status" value="1"/>
</dbReference>
<evidence type="ECO:0000313" key="3">
    <source>
        <dbReference type="Proteomes" id="UP000198785"/>
    </source>
</evidence>
<accession>A0A1I6T256</accession>
<sequence>MLLDTEYIVQKEYTVLLKNGTKIEFDGDGEWKEVKAKTTAVPVKITPSTILEHIHHSFPNTYVKEIKRTSRRYEVEISNGLELEFDKNGVFLKIDD</sequence>
<dbReference type="Pfam" id="PF11396">
    <property type="entry name" value="PepSY_like"/>
    <property type="match status" value="1"/>
</dbReference>
<evidence type="ECO:0000259" key="1">
    <source>
        <dbReference type="Pfam" id="PF11396"/>
    </source>
</evidence>
<gene>
    <name evidence="2" type="ORF">SAMN05660206_105219</name>
</gene>
<dbReference type="Gene3D" id="3.40.1420.30">
    <property type="match status" value="1"/>
</dbReference>
<feature type="domain" description="Putative beta-lactamase-inhibitor-like PepSY-like" evidence="1">
    <location>
        <begin position="11"/>
        <end position="93"/>
    </location>
</feature>
<proteinExistence type="predicted"/>
<dbReference type="AlphaFoldDB" id="A0A1I6T256"/>
<dbReference type="RefSeq" id="WP_170852628.1">
    <property type="nucleotide sequence ID" value="NZ_FOZZ01000005.1"/>
</dbReference>
<dbReference type="Proteomes" id="UP000198785">
    <property type="component" value="Unassembled WGS sequence"/>
</dbReference>
<name>A0A1I6T256_9SPHI</name>
<dbReference type="STRING" id="683125.SAMN05660206_105219"/>
<protein>
    <submittedName>
        <fullName evidence="2">Putative beta-lactamase-inhibitor-like, PepSY-like</fullName>
    </submittedName>
</protein>